<dbReference type="AlphaFoldDB" id="A0A543G2R2"/>
<evidence type="ECO:0000313" key="1">
    <source>
        <dbReference type="EMBL" id="TQM40347.1"/>
    </source>
</evidence>
<name>A0A543G2R2_9FLAO</name>
<accession>A0A543G2R2</accession>
<proteinExistence type="predicted"/>
<comment type="caution">
    <text evidence="1">The sequence shown here is derived from an EMBL/GenBank/DDBJ whole genome shotgun (WGS) entry which is preliminary data.</text>
</comment>
<evidence type="ECO:0000313" key="2">
    <source>
        <dbReference type="Proteomes" id="UP000320773"/>
    </source>
</evidence>
<dbReference type="Proteomes" id="UP000320773">
    <property type="component" value="Unassembled WGS sequence"/>
</dbReference>
<gene>
    <name evidence="1" type="ORF">BC670_1230</name>
</gene>
<organism evidence="1 2">
    <name type="scientific">Flavobacterium branchiophilum</name>
    <dbReference type="NCBI Taxonomy" id="55197"/>
    <lineage>
        <taxon>Bacteria</taxon>
        <taxon>Pseudomonadati</taxon>
        <taxon>Bacteroidota</taxon>
        <taxon>Flavobacteriia</taxon>
        <taxon>Flavobacteriales</taxon>
        <taxon>Flavobacteriaceae</taxon>
        <taxon>Flavobacterium</taxon>
    </lineage>
</organism>
<dbReference type="EMBL" id="VFPJ01000001">
    <property type="protein sequence ID" value="TQM40347.1"/>
    <property type="molecule type" value="Genomic_DNA"/>
</dbReference>
<protein>
    <submittedName>
        <fullName evidence="1">Uncharacterized protein</fullName>
    </submittedName>
</protein>
<reference evidence="1 2" key="1">
    <citation type="submission" date="2019-06" db="EMBL/GenBank/DDBJ databases">
        <title>Genomic Encyclopedia of Archaeal and Bacterial Type Strains, Phase II (KMG-II): from individual species to whole genera.</title>
        <authorList>
            <person name="Goeker M."/>
        </authorList>
    </citation>
    <scope>NUCLEOTIDE SEQUENCE [LARGE SCALE GENOMIC DNA]</scope>
    <source>
        <strain evidence="1 2">DSM 24789</strain>
    </source>
</reference>
<sequence>MRNGFSHAVATKVLGRLPDETTMFLSSFSNPNEFKSKNNSIITINT</sequence>